<evidence type="ECO:0000313" key="2">
    <source>
        <dbReference type="EMBL" id="KLU86181.1"/>
    </source>
</evidence>
<feature type="transmembrane region" description="Helical" evidence="1">
    <location>
        <begin position="20"/>
        <end position="44"/>
    </location>
</feature>
<organism evidence="2">
    <name type="scientific">Magnaporthiopsis poae (strain ATCC 64411 / 73-15)</name>
    <name type="common">Kentucky bluegrass fungus</name>
    <name type="synonym">Magnaporthe poae</name>
    <dbReference type="NCBI Taxonomy" id="644358"/>
    <lineage>
        <taxon>Eukaryota</taxon>
        <taxon>Fungi</taxon>
        <taxon>Dikarya</taxon>
        <taxon>Ascomycota</taxon>
        <taxon>Pezizomycotina</taxon>
        <taxon>Sordariomycetes</taxon>
        <taxon>Sordariomycetidae</taxon>
        <taxon>Magnaporthales</taxon>
        <taxon>Magnaporthaceae</taxon>
        <taxon>Magnaporthiopsis</taxon>
    </lineage>
</organism>
<protein>
    <submittedName>
        <fullName evidence="2">Uncharacterized protein</fullName>
    </submittedName>
</protein>
<proteinExistence type="predicted"/>
<gene>
    <name evidence="2" type="ORF">MAPG_05198</name>
</gene>
<feature type="non-terminal residue" evidence="2">
    <location>
        <position position="141"/>
    </location>
</feature>
<evidence type="ECO:0000256" key="1">
    <source>
        <dbReference type="SAM" id="Phobius"/>
    </source>
</evidence>
<keyword evidence="1" id="KW-0812">Transmembrane</keyword>
<dbReference type="OrthoDB" id="4763068at2759"/>
<dbReference type="EMBL" id="GL876969">
    <property type="protein sequence ID" value="KLU86181.1"/>
    <property type="molecule type" value="Genomic_DNA"/>
</dbReference>
<name>A0A0H2TX51_MAGP6</name>
<reference evidence="2" key="1">
    <citation type="submission" date="2010-05" db="EMBL/GenBank/DDBJ databases">
        <title>The Genome Sequence of Magnaporthe poae strain ATCC 64411.</title>
        <authorList>
            <consortium name="The Broad Institute Genome Sequencing Platform"/>
            <consortium name="Broad Institute Genome Sequencing Center for Infectious Disease"/>
            <person name="Ma L.-J."/>
            <person name="Dead R."/>
            <person name="Young S."/>
            <person name="Zeng Q."/>
            <person name="Koehrsen M."/>
            <person name="Alvarado L."/>
            <person name="Berlin A."/>
            <person name="Chapman S.B."/>
            <person name="Chen Z."/>
            <person name="Freedman E."/>
            <person name="Gellesch M."/>
            <person name="Goldberg J."/>
            <person name="Griggs A."/>
            <person name="Gujja S."/>
            <person name="Heilman E.R."/>
            <person name="Heiman D."/>
            <person name="Hepburn T."/>
            <person name="Howarth C."/>
            <person name="Jen D."/>
            <person name="Larson L."/>
            <person name="Mehta T."/>
            <person name="Neiman D."/>
            <person name="Pearson M."/>
            <person name="Roberts A."/>
            <person name="Saif S."/>
            <person name="Shea T."/>
            <person name="Shenoy N."/>
            <person name="Sisk P."/>
            <person name="Stolte C."/>
            <person name="Sykes S."/>
            <person name="Walk T."/>
            <person name="White J."/>
            <person name="Yandava C."/>
            <person name="Haas B."/>
            <person name="Nusbaum C."/>
            <person name="Birren B."/>
        </authorList>
    </citation>
    <scope>NUCLEOTIDE SEQUENCE</scope>
    <source>
        <strain evidence="2">ATCC 64411</strain>
    </source>
</reference>
<reference evidence="2" key="2">
    <citation type="submission" date="2011-03" db="EMBL/GenBank/DDBJ databases">
        <title>Annotation of Magnaporthe poae ATCC 64411.</title>
        <authorList>
            <person name="Ma L.-J."/>
            <person name="Dead R."/>
            <person name="Young S.K."/>
            <person name="Zeng Q."/>
            <person name="Gargeya S."/>
            <person name="Fitzgerald M."/>
            <person name="Haas B."/>
            <person name="Abouelleil A."/>
            <person name="Alvarado L."/>
            <person name="Arachchi H.M."/>
            <person name="Berlin A."/>
            <person name="Brown A."/>
            <person name="Chapman S.B."/>
            <person name="Chen Z."/>
            <person name="Dunbar C."/>
            <person name="Freedman E."/>
            <person name="Gearin G."/>
            <person name="Gellesch M."/>
            <person name="Goldberg J."/>
            <person name="Griggs A."/>
            <person name="Gujja S."/>
            <person name="Heiman D."/>
            <person name="Howarth C."/>
            <person name="Larson L."/>
            <person name="Lui A."/>
            <person name="MacDonald P.J.P."/>
            <person name="Mehta T."/>
            <person name="Montmayeur A."/>
            <person name="Murphy C."/>
            <person name="Neiman D."/>
            <person name="Pearson M."/>
            <person name="Priest M."/>
            <person name="Roberts A."/>
            <person name="Saif S."/>
            <person name="Shea T."/>
            <person name="Shenoy N."/>
            <person name="Sisk P."/>
            <person name="Stolte C."/>
            <person name="Sykes S."/>
            <person name="Yandava C."/>
            <person name="Wortman J."/>
            <person name="Nusbaum C."/>
            <person name="Birren B."/>
        </authorList>
    </citation>
    <scope>NUCLEOTIDE SEQUENCE</scope>
    <source>
        <strain evidence="2">ATCC 64411</strain>
    </source>
</reference>
<dbReference type="AlphaFoldDB" id="A0A0H2TX51"/>
<sequence>MFRRSRHRVDGGVSPRRQRLFALAPLLISLAAFIFALLTLLAGYKPGFMPETHIVLLDTSGLGRNLLPAWRAAVLPAVIDEAKDKLKNKTDGVVDDIVDGVTDAIGVDRFYALHAMTVCSGQYAGGGNDSTRGFAVRRCTQ</sequence>
<keyword evidence="1" id="KW-1133">Transmembrane helix</keyword>
<dbReference type="VEuPathDB" id="FungiDB:MAPG_05198"/>
<accession>A0A0H2TX51</accession>
<keyword evidence="1" id="KW-0472">Membrane</keyword>